<reference evidence="2" key="1">
    <citation type="submission" date="2015-01" db="EMBL/GenBank/DDBJ databases">
        <authorList>
            <person name="Manzoor Shahid"/>
            <person name="Zubair Saima"/>
        </authorList>
    </citation>
    <scope>NUCLEOTIDE SEQUENCE [LARGE SCALE GENOMIC DNA]</scope>
    <source>
        <strain evidence="2">V1</strain>
    </source>
</reference>
<dbReference type="Proteomes" id="UP000042527">
    <property type="component" value="Unassembled WGS sequence"/>
</dbReference>
<dbReference type="SUPFAM" id="SSF52058">
    <property type="entry name" value="L domain-like"/>
    <property type="match status" value="1"/>
</dbReference>
<name>A0A0B7GZZ6_TREPH</name>
<dbReference type="InterPro" id="IPR026906">
    <property type="entry name" value="LRR_5"/>
</dbReference>
<organism evidence="1 2">
    <name type="scientific">Treponema phagedenis</name>
    <dbReference type="NCBI Taxonomy" id="162"/>
    <lineage>
        <taxon>Bacteria</taxon>
        <taxon>Pseudomonadati</taxon>
        <taxon>Spirochaetota</taxon>
        <taxon>Spirochaetia</taxon>
        <taxon>Spirochaetales</taxon>
        <taxon>Treponemataceae</taxon>
        <taxon>Treponema</taxon>
    </lineage>
</organism>
<evidence type="ECO:0000313" key="2">
    <source>
        <dbReference type="Proteomes" id="UP000042527"/>
    </source>
</evidence>
<protein>
    <recommendedName>
        <fullName evidence="3">Leucine-rich repeat domain-containing protein</fullName>
    </recommendedName>
</protein>
<dbReference type="Gene3D" id="3.80.10.10">
    <property type="entry name" value="Ribonuclease Inhibitor"/>
    <property type="match status" value="2"/>
</dbReference>
<dbReference type="PANTHER" id="PTHR45661:SF3">
    <property type="entry name" value="IG-LIKE DOMAIN-CONTAINING PROTEIN"/>
    <property type="match status" value="1"/>
</dbReference>
<dbReference type="EMBL" id="CDNC01000034">
    <property type="protein sequence ID" value="CEM62540.1"/>
    <property type="molecule type" value="Genomic_DNA"/>
</dbReference>
<keyword evidence="2" id="KW-1185">Reference proteome</keyword>
<dbReference type="InterPro" id="IPR053139">
    <property type="entry name" value="Surface_bspA-like"/>
</dbReference>
<proteinExistence type="predicted"/>
<dbReference type="PANTHER" id="PTHR45661">
    <property type="entry name" value="SURFACE ANTIGEN"/>
    <property type="match status" value="1"/>
</dbReference>
<sequence length="687" mass="73679">MKNSSIVKKGLMQIHKSLLVAVLAFAALGILGGLTACHEQPITPSGGSSGLTPSTPSKITVTVQGDANVKGVPFTQRVFTIQKATAFCNHIICNIRKLQEGAHDEKLINRKKGLMQIHKSLLVAVLAVAALGILGGLTACHEQPITPSGGSSGLTPSTPSKITVTVQGDANVKDVPFTLTATGKKWADIKTDAKAKITFNKGYELDSYRVSTKDGEHITDGYVFTKDTTIFVVSKEAGTPSTPTVTITVKGDSNITAIPKTSLMVTKGERWETVQAKITVPTSFTPNYEFDKWTLEGKTEAIPDAYEFKDNTIIVAVSKAKGTTPAPTPLKNFITTETNGALTITGYNGEPPKTLVIPEKIDEKPVVSIGEKAFTEKTSIQKVIFPKSLKTIENGTWNSNSKKYEGAFSDCTNLTELNFSKCTELTSIGRWAFSGCSGITGALTLPDSLTTIENGAFEGCSGITGELDLSHLTNLEYLSGFNKTGITAVKFPANLKTIENGAFEGCSGITGELDLSHLTNLEYLSGFNETGITAVKFPANLKTIGGDAFFGCSGIRALTLPDSLTSIWSKAFSGCINIGDIDLSKCNQLTTIDEKAFLGCKKATVKLPASITEIKEYAFGAKHEWWSNPETNVGEYTESFCKEVQVPGNPGEADYDRISGLVKKNGIYASYSENYYPEDRIQPIPTP</sequence>
<dbReference type="InterPro" id="IPR032675">
    <property type="entry name" value="LRR_dom_sf"/>
</dbReference>
<gene>
    <name evidence="1" type="ORF">TPHV1_40043</name>
</gene>
<accession>A0A0B7GZZ6</accession>
<evidence type="ECO:0008006" key="3">
    <source>
        <dbReference type="Google" id="ProtNLM"/>
    </source>
</evidence>
<dbReference type="Pfam" id="PF13306">
    <property type="entry name" value="LRR_5"/>
    <property type="match status" value="2"/>
</dbReference>
<evidence type="ECO:0000313" key="1">
    <source>
        <dbReference type="EMBL" id="CEM62540.1"/>
    </source>
</evidence>
<dbReference type="AlphaFoldDB" id="A0A0B7GZZ6"/>